<organism evidence="2 3">
    <name type="scientific">Gigaspora margarita</name>
    <dbReference type="NCBI Taxonomy" id="4874"/>
    <lineage>
        <taxon>Eukaryota</taxon>
        <taxon>Fungi</taxon>
        <taxon>Fungi incertae sedis</taxon>
        <taxon>Mucoromycota</taxon>
        <taxon>Glomeromycotina</taxon>
        <taxon>Glomeromycetes</taxon>
        <taxon>Diversisporales</taxon>
        <taxon>Gigasporaceae</taxon>
        <taxon>Gigaspora</taxon>
    </lineage>
</organism>
<comment type="caution">
    <text evidence="2">The sequence shown here is derived from an EMBL/GenBank/DDBJ whole genome shotgun (WGS) entry which is preliminary data.</text>
</comment>
<gene>
    <name evidence="2" type="ORF">GMARGA_LOCUS23864</name>
</gene>
<feature type="non-terminal residue" evidence="2">
    <location>
        <position position="1"/>
    </location>
</feature>
<reference evidence="2 3" key="1">
    <citation type="submission" date="2021-06" db="EMBL/GenBank/DDBJ databases">
        <authorList>
            <person name="Kallberg Y."/>
            <person name="Tangrot J."/>
            <person name="Rosling A."/>
        </authorList>
    </citation>
    <scope>NUCLEOTIDE SEQUENCE [LARGE SCALE GENOMIC DNA]</scope>
    <source>
        <strain evidence="2 3">120-4 pot B 10/14</strain>
    </source>
</reference>
<protein>
    <submittedName>
        <fullName evidence="2">28686_t:CDS:1</fullName>
    </submittedName>
</protein>
<proteinExistence type="predicted"/>
<evidence type="ECO:0000256" key="1">
    <source>
        <dbReference type="SAM" id="MobiDB-lite"/>
    </source>
</evidence>
<name>A0ABN7VWX3_GIGMA</name>
<sequence>IETNNNPKNFDKSSNHPAITIDISKIDSNTKVYIDAACQNSANIIIVSIKSYIDQYATTQFVAIDKVNKCIDQCVDQLQPQRPQQQLLNVHENPQLHSTTIT</sequence>
<accession>A0ABN7VWX3</accession>
<dbReference type="Proteomes" id="UP000789901">
    <property type="component" value="Unassembled WGS sequence"/>
</dbReference>
<evidence type="ECO:0000313" key="3">
    <source>
        <dbReference type="Proteomes" id="UP000789901"/>
    </source>
</evidence>
<feature type="region of interest" description="Disordered" evidence="1">
    <location>
        <begin position="82"/>
        <end position="102"/>
    </location>
</feature>
<evidence type="ECO:0000313" key="2">
    <source>
        <dbReference type="EMBL" id="CAG8804467.1"/>
    </source>
</evidence>
<dbReference type="EMBL" id="CAJVQB010024582">
    <property type="protein sequence ID" value="CAG8804467.1"/>
    <property type="molecule type" value="Genomic_DNA"/>
</dbReference>
<keyword evidence="3" id="KW-1185">Reference proteome</keyword>